<reference evidence="3" key="1">
    <citation type="journal article" date="2019" name="Int. J. Syst. Evol. Microbiol.">
        <title>The Global Catalogue of Microorganisms (GCM) 10K type strain sequencing project: providing services to taxonomists for standard genome sequencing and annotation.</title>
        <authorList>
            <consortium name="The Broad Institute Genomics Platform"/>
            <consortium name="The Broad Institute Genome Sequencing Center for Infectious Disease"/>
            <person name="Wu L."/>
            <person name="Ma J."/>
        </authorList>
    </citation>
    <scope>NUCLEOTIDE SEQUENCE [LARGE SCALE GENOMIC DNA]</scope>
    <source>
        <strain evidence="3">JCM 9458</strain>
    </source>
</reference>
<comment type="caution">
    <text evidence="2">The sequence shown here is derived from an EMBL/GenBank/DDBJ whole genome shotgun (WGS) entry which is preliminary data.</text>
</comment>
<evidence type="ECO:0008006" key="4">
    <source>
        <dbReference type="Google" id="ProtNLM"/>
    </source>
</evidence>
<organism evidence="2 3">
    <name type="scientific">Cryptosporangium minutisporangium</name>
    <dbReference type="NCBI Taxonomy" id="113569"/>
    <lineage>
        <taxon>Bacteria</taxon>
        <taxon>Bacillati</taxon>
        <taxon>Actinomycetota</taxon>
        <taxon>Actinomycetes</taxon>
        <taxon>Cryptosporangiales</taxon>
        <taxon>Cryptosporangiaceae</taxon>
        <taxon>Cryptosporangium</taxon>
    </lineage>
</organism>
<dbReference type="PROSITE" id="PS51257">
    <property type="entry name" value="PROKAR_LIPOPROTEIN"/>
    <property type="match status" value="1"/>
</dbReference>
<accession>A0ABP6TAT9</accession>
<dbReference type="Proteomes" id="UP001501676">
    <property type="component" value="Unassembled WGS sequence"/>
</dbReference>
<keyword evidence="3" id="KW-1185">Reference proteome</keyword>
<feature type="chain" id="PRO_5045588961" description="Lipoprotein" evidence="1">
    <location>
        <begin position="30"/>
        <end position="197"/>
    </location>
</feature>
<dbReference type="InterPro" id="IPR027304">
    <property type="entry name" value="Trigger_fact/SurA_dom_sf"/>
</dbReference>
<sequence length="197" mass="21043">MVFRRLLAAVAVSLLLIGLSSCRSDPTVAAYVGDDEITLDQIDRYYAKATSDPVSAAEVQQDPASVKPKLVSMLVFIELLRDAAETAGVPVTAGQIAQAKAQIEPQRQQLTGELALLPIDVLAEFQAHRVLLSQWASAGNVDQQTAGQKYTEALRASERANPVTVNPRFGTFDLEKAPQMGNADIAVKPAPTAADQS</sequence>
<evidence type="ECO:0000256" key="1">
    <source>
        <dbReference type="SAM" id="SignalP"/>
    </source>
</evidence>
<dbReference type="Gene3D" id="1.10.4030.10">
    <property type="entry name" value="Porin chaperone SurA, peptide-binding domain"/>
    <property type="match status" value="1"/>
</dbReference>
<gene>
    <name evidence="2" type="ORF">GCM10020369_74360</name>
</gene>
<dbReference type="RefSeq" id="WP_376981442.1">
    <property type="nucleotide sequence ID" value="NZ_JBHMDE010000051.1"/>
</dbReference>
<evidence type="ECO:0000313" key="2">
    <source>
        <dbReference type="EMBL" id="GAA3396709.1"/>
    </source>
</evidence>
<protein>
    <recommendedName>
        <fullName evidence="4">Lipoprotein</fullName>
    </recommendedName>
</protein>
<evidence type="ECO:0000313" key="3">
    <source>
        <dbReference type="Proteomes" id="UP001501676"/>
    </source>
</evidence>
<keyword evidence="1" id="KW-0732">Signal</keyword>
<dbReference type="EMBL" id="BAAAYN010000059">
    <property type="protein sequence ID" value="GAA3396709.1"/>
    <property type="molecule type" value="Genomic_DNA"/>
</dbReference>
<dbReference type="Pfam" id="PF13624">
    <property type="entry name" value="SurA_N_3"/>
    <property type="match status" value="1"/>
</dbReference>
<dbReference type="SUPFAM" id="SSF109998">
    <property type="entry name" value="Triger factor/SurA peptide-binding domain-like"/>
    <property type="match status" value="1"/>
</dbReference>
<feature type="signal peptide" evidence="1">
    <location>
        <begin position="1"/>
        <end position="29"/>
    </location>
</feature>
<name>A0ABP6TAT9_9ACTN</name>
<proteinExistence type="predicted"/>